<comment type="caution">
    <text evidence="6">The sequence shown here is derived from an EMBL/GenBank/DDBJ whole genome shotgun (WGS) entry which is preliminary data.</text>
</comment>
<dbReference type="InterPro" id="IPR039424">
    <property type="entry name" value="SBP_5"/>
</dbReference>
<comment type="similarity">
    <text evidence="2">Belongs to the bacterial solute-binding protein 5 family.</text>
</comment>
<dbReference type="InterPro" id="IPR030678">
    <property type="entry name" value="Peptide/Ni-bd"/>
</dbReference>
<dbReference type="InterPro" id="IPR000914">
    <property type="entry name" value="SBP_5_dom"/>
</dbReference>
<dbReference type="AlphaFoldDB" id="A0A2S6H1Q6"/>
<feature type="domain" description="Solute-binding protein family 5" evidence="5">
    <location>
        <begin position="81"/>
        <end position="442"/>
    </location>
</feature>
<evidence type="ECO:0000256" key="2">
    <source>
        <dbReference type="ARBA" id="ARBA00005695"/>
    </source>
</evidence>
<evidence type="ECO:0000313" key="7">
    <source>
        <dbReference type="Proteomes" id="UP000239203"/>
    </source>
</evidence>
<dbReference type="PANTHER" id="PTHR30290:SF10">
    <property type="entry name" value="PERIPLASMIC OLIGOPEPTIDE-BINDING PROTEIN-RELATED"/>
    <property type="match status" value="1"/>
</dbReference>
<dbReference type="EMBL" id="PTIX01000001">
    <property type="protein sequence ID" value="PPK71415.1"/>
    <property type="molecule type" value="Genomic_DNA"/>
</dbReference>
<dbReference type="OrthoDB" id="9046151at2"/>
<protein>
    <submittedName>
        <fullName evidence="6">Peptide/nickel transport system substrate-binding protein</fullName>
    </submittedName>
</protein>
<dbReference type="PROSITE" id="PS51257">
    <property type="entry name" value="PROKAR_LIPOPROTEIN"/>
    <property type="match status" value="1"/>
</dbReference>
<name>A0A2S6H1Q6_9PSEU</name>
<dbReference type="GO" id="GO:1904680">
    <property type="term" value="F:peptide transmembrane transporter activity"/>
    <property type="evidence" value="ECO:0007669"/>
    <property type="project" value="TreeGrafter"/>
</dbReference>
<dbReference type="PROSITE" id="PS01040">
    <property type="entry name" value="SBP_BACTERIAL_5"/>
    <property type="match status" value="1"/>
</dbReference>
<evidence type="ECO:0000313" key="6">
    <source>
        <dbReference type="EMBL" id="PPK71415.1"/>
    </source>
</evidence>
<dbReference type="PANTHER" id="PTHR30290">
    <property type="entry name" value="PERIPLASMIC BINDING COMPONENT OF ABC TRANSPORTER"/>
    <property type="match status" value="1"/>
</dbReference>
<dbReference type="InterPro" id="IPR023765">
    <property type="entry name" value="SBP_5_CS"/>
</dbReference>
<keyword evidence="7" id="KW-1185">Reference proteome</keyword>
<dbReference type="GO" id="GO:0043190">
    <property type="term" value="C:ATP-binding cassette (ABC) transporter complex"/>
    <property type="evidence" value="ECO:0007669"/>
    <property type="project" value="InterPro"/>
</dbReference>
<dbReference type="SUPFAM" id="SSF53850">
    <property type="entry name" value="Periplasmic binding protein-like II"/>
    <property type="match status" value="1"/>
</dbReference>
<evidence type="ECO:0000256" key="1">
    <source>
        <dbReference type="ARBA" id="ARBA00004193"/>
    </source>
</evidence>
<dbReference type="PIRSF" id="PIRSF002741">
    <property type="entry name" value="MppA"/>
    <property type="match status" value="1"/>
</dbReference>
<evidence type="ECO:0000256" key="3">
    <source>
        <dbReference type="ARBA" id="ARBA00022448"/>
    </source>
</evidence>
<proteinExistence type="inferred from homology"/>
<gene>
    <name evidence="6" type="ORF">CLV40_101605</name>
</gene>
<dbReference type="GO" id="GO:0042597">
    <property type="term" value="C:periplasmic space"/>
    <property type="evidence" value="ECO:0007669"/>
    <property type="project" value="UniProtKB-ARBA"/>
</dbReference>
<dbReference type="Proteomes" id="UP000239203">
    <property type="component" value="Unassembled WGS sequence"/>
</dbReference>
<evidence type="ECO:0000256" key="4">
    <source>
        <dbReference type="ARBA" id="ARBA00022729"/>
    </source>
</evidence>
<sequence length="541" mass="57573">MRSRSTKAIVGTLLLGTVASCGGTTEAAGPSGAPVRGGTLRVAVADEPECLDPQQSPTAASRFLARPLVDSLVNQGGGGRIAPWLATEWRVSTDRLAYTFTLRKNVKFADGAVFDAAAVKANLDRVVNPATKSLLAASLISAYDKSTVVDEHTVEIRLKHPDSTFLSALATPNLGIQSPATLTGDPAARCATVIGTGPFRSAEGFASQKGISYTRNPDYAWPPEGAENDGAAWLDAIEIQIAPDAGARYGALTSGQVDAIANVSPTNARELGSTNGFVLHSTPYPGIPFSYWPNTASGPFADRKVRTAFRLGIDWPRITENVYFGVYGPAKGVLTPTTPGYDASLESQYRFDVAEANRLLDGAGYATKDSQGYRTKDGKRLTVRHMWSDAGVTDLATQVQAGAKEIGIETVEENLDGGTFVDRLLKGDYDLIDTNFAAPGPQVLQVLLGAENIPTPERGIANNMARYTAPAVQADFARALEAADQESQFKAYADAQRKITDDAAVFPIYDDRTTFGATSRVNSVAFLADGAPDFHQIWLSQ</sequence>
<keyword evidence="3" id="KW-0813">Transport</keyword>
<evidence type="ECO:0000259" key="5">
    <source>
        <dbReference type="Pfam" id="PF00496"/>
    </source>
</evidence>
<dbReference type="Gene3D" id="3.10.105.10">
    <property type="entry name" value="Dipeptide-binding Protein, Domain 3"/>
    <property type="match status" value="1"/>
</dbReference>
<reference evidence="6 7" key="1">
    <citation type="submission" date="2018-02" db="EMBL/GenBank/DDBJ databases">
        <title>Genomic Encyclopedia of Archaeal and Bacterial Type Strains, Phase II (KMG-II): from individual species to whole genera.</title>
        <authorList>
            <person name="Goeker M."/>
        </authorList>
    </citation>
    <scope>NUCLEOTIDE SEQUENCE [LARGE SCALE GENOMIC DNA]</scope>
    <source>
        <strain evidence="6 7">YU 961-1</strain>
    </source>
</reference>
<organism evidence="6 7">
    <name type="scientific">Actinokineospora auranticolor</name>
    <dbReference type="NCBI Taxonomy" id="155976"/>
    <lineage>
        <taxon>Bacteria</taxon>
        <taxon>Bacillati</taxon>
        <taxon>Actinomycetota</taxon>
        <taxon>Actinomycetes</taxon>
        <taxon>Pseudonocardiales</taxon>
        <taxon>Pseudonocardiaceae</taxon>
        <taxon>Actinokineospora</taxon>
    </lineage>
</organism>
<keyword evidence="4" id="KW-0732">Signal</keyword>
<dbReference type="CDD" id="cd08492">
    <property type="entry name" value="PBP2_NikA_DppA_OppA_like_15"/>
    <property type="match status" value="1"/>
</dbReference>
<dbReference type="Pfam" id="PF00496">
    <property type="entry name" value="SBP_bac_5"/>
    <property type="match status" value="1"/>
</dbReference>
<dbReference type="Gene3D" id="3.40.190.10">
    <property type="entry name" value="Periplasmic binding protein-like II"/>
    <property type="match status" value="1"/>
</dbReference>
<comment type="subcellular location">
    <subcellularLocation>
        <location evidence="1">Cell membrane</location>
        <topology evidence="1">Lipid-anchor</topology>
    </subcellularLocation>
</comment>
<dbReference type="GO" id="GO:0015833">
    <property type="term" value="P:peptide transport"/>
    <property type="evidence" value="ECO:0007669"/>
    <property type="project" value="TreeGrafter"/>
</dbReference>
<accession>A0A2S6H1Q6</accession>